<keyword evidence="2" id="KW-0808">Transferase</keyword>
<dbReference type="Pfam" id="PF00583">
    <property type="entry name" value="Acetyltransf_1"/>
    <property type="match status" value="1"/>
</dbReference>
<reference evidence="2 3" key="1">
    <citation type="journal article" date="2012" name="J. Bacteriol.">
        <title>Genome Sequence of Extracellular-Protease-Producing Alishewanella jeotgali Isolated from Traditional Korean Fermented Seafood.</title>
        <authorList>
            <person name="Jung J."/>
            <person name="Chun J."/>
            <person name="Park W."/>
        </authorList>
    </citation>
    <scope>NUCLEOTIDE SEQUENCE [LARGE SCALE GENOMIC DNA]</scope>
    <source>
        <strain evidence="2 3">KCTC 22429</strain>
    </source>
</reference>
<dbReference type="InterPro" id="IPR050276">
    <property type="entry name" value="MshD_Acetyltransferase"/>
</dbReference>
<dbReference type="PANTHER" id="PTHR43617:SF33">
    <property type="entry name" value="SPORE COAT POLYSACCHARIDE BIOSYNTHESIS PROTEIN SPSD"/>
    <property type="match status" value="1"/>
</dbReference>
<feature type="domain" description="N-acetyltransferase" evidence="1">
    <location>
        <begin position="7"/>
        <end position="153"/>
    </location>
</feature>
<proteinExistence type="predicted"/>
<dbReference type="Gene3D" id="3.90.70.10">
    <property type="entry name" value="Cysteine proteinases"/>
    <property type="match status" value="1"/>
</dbReference>
<protein>
    <submittedName>
        <fullName evidence="2">Acetyltransferase</fullName>
    </submittedName>
</protein>
<dbReference type="eggNOG" id="COG0456">
    <property type="taxonomic scope" value="Bacteria"/>
</dbReference>
<keyword evidence="3" id="KW-1185">Reference proteome</keyword>
<dbReference type="AlphaFoldDB" id="H3ZBW9"/>
<comment type="caution">
    <text evidence="2">The sequence shown here is derived from an EMBL/GenBank/DDBJ whole genome shotgun (WGS) entry which is preliminary data.</text>
</comment>
<dbReference type="Gene3D" id="3.40.630.30">
    <property type="match status" value="1"/>
</dbReference>
<dbReference type="PROSITE" id="PS51186">
    <property type="entry name" value="GNAT"/>
    <property type="match status" value="1"/>
</dbReference>
<dbReference type="STRING" id="1129374.AJE_04171"/>
<dbReference type="GO" id="GO:0016747">
    <property type="term" value="F:acyltransferase activity, transferring groups other than amino-acyl groups"/>
    <property type="evidence" value="ECO:0007669"/>
    <property type="project" value="InterPro"/>
</dbReference>
<evidence type="ECO:0000259" key="1">
    <source>
        <dbReference type="PROSITE" id="PS51186"/>
    </source>
</evidence>
<gene>
    <name evidence="2" type="ORF">AJE_04171</name>
</gene>
<dbReference type="CDD" id="cd04301">
    <property type="entry name" value="NAT_SF"/>
    <property type="match status" value="1"/>
</dbReference>
<dbReference type="RefSeq" id="WP_008949819.1">
    <property type="nucleotide sequence ID" value="NZ_AHTH01000008.1"/>
</dbReference>
<evidence type="ECO:0000313" key="2">
    <source>
        <dbReference type="EMBL" id="EHR41920.1"/>
    </source>
</evidence>
<evidence type="ECO:0000313" key="3">
    <source>
        <dbReference type="Proteomes" id="UP000012046"/>
    </source>
</evidence>
<dbReference type="Proteomes" id="UP000012046">
    <property type="component" value="Unassembled WGS sequence"/>
</dbReference>
<sequence>MDVQQVIEIREATSQDLSALLVIELQCFHSDRLSQRSFRRFISEKRSDLFVLCLDKEIVGYYLLIYRRGSSMARLYSIAVVPRLQGQGLAKRLIADAEQKALLRHCVLLRLEVRPDNQPAIKLYQKLGYHPFGVKLDFYEDHSDALCLQKQIHHYQAASYTRLVPYIAQTTPFTCGPACLLMAFNYFQPGEFSPEHLEIELWREATTIFMTSGHGGCGPRGLALAAAKRGFVVQIYLNQDGPLFLDSVRSPEKKSVMQRVYQADQAKVTQLGLPLVLTEPDLSLISKLLKDGYILLALISTWQFDRSKAPHWIVICAVDADFVYINDPDVEDIPWLSPTERHYIPVSHHIFNKAFAYGKKRLKALLAIKKV</sequence>
<name>H3ZBW9_9ALTE</name>
<dbReference type="InterPro" id="IPR016181">
    <property type="entry name" value="Acyl_CoA_acyltransferase"/>
</dbReference>
<organism evidence="2 3">
    <name type="scientific">Alishewanella jeotgali KCTC 22429</name>
    <dbReference type="NCBI Taxonomy" id="1129374"/>
    <lineage>
        <taxon>Bacteria</taxon>
        <taxon>Pseudomonadati</taxon>
        <taxon>Pseudomonadota</taxon>
        <taxon>Gammaproteobacteria</taxon>
        <taxon>Alteromonadales</taxon>
        <taxon>Alteromonadaceae</taxon>
        <taxon>Alishewanella</taxon>
    </lineage>
</organism>
<accession>H3ZBW9</accession>
<dbReference type="Pfam" id="PF11814">
    <property type="entry name" value="DUF3335"/>
    <property type="match status" value="1"/>
</dbReference>
<dbReference type="InterPro" id="IPR000182">
    <property type="entry name" value="GNAT_dom"/>
</dbReference>
<dbReference type="InterPro" id="IPR021770">
    <property type="entry name" value="DUF3335"/>
</dbReference>
<dbReference type="EMBL" id="AHTH01000008">
    <property type="protein sequence ID" value="EHR41920.1"/>
    <property type="molecule type" value="Genomic_DNA"/>
</dbReference>
<dbReference type="PANTHER" id="PTHR43617">
    <property type="entry name" value="L-AMINO ACID N-ACETYLTRANSFERASE"/>
    <property type="match status" value="1"/>
</dbReference>
<dbReference type="SUPFAM" id="SSF55729">
    <property type="entry name" value="Acyl-CoA N-acyltransferases (Nat)"/>
    <property type="match status" value="1"/>
</dbReference>
<dbReference type="PATRIC" id="fig|1129374.4.peg.835"/>